<dbReference type="AlphaFoldDB" id="A0A2J7YP02"/>
<dbReference type="EMBL" id="LJIW01000002">
    <property type="protein sequence ID" value="PNG89753.1"/>
    <property type="molecule type" value="Genomic_DNA"/>
</dbReference>
<dbReference type="Gene3D" id="3.40.50.720">
    <property type="entry name" value="NAD(P)-binding Rossmann-like Domain"/>
    <property type="match status" value="1"/>
</dbReference>
<dbReference type="InterPro" id="IPR036291">
    <property type="entry name" value="NAD(P)-bd_dom_sf"/>
</dbReference>
<dbReference type="GO" id="GO:0016646">
    <property type="term" value="F:oxidoreductase activity, acting on the CH-NH group of donors, NAD or NADP as acceptor"/>
    <property type="evidence" value="ECO:0007669"/>
    <property type="project" value="TreeGrafter"/>
</dbReference>
<evidence type="ECO:0000313" key="3">
    <source>
        <dbReference type="Proteomes" id="UP000236520"/>
    </source>
</evidence>
<evidence type="ECO:0000259" key="1">
    <source>
        <dbReference type="Pfam" id="PF13460"/>
    </source>
</evidence>
<evidence type="ECO:0000313" key="2">
    <source>
        <dbReference type="EMBL" id="PNG89753.1"/>
    </source>
</evidence>
<accession>A0A2J7YP02</accession>
<proteinExistence type="predicted"/>
<reference evidence="2 3" key="1">
    <citation type="submission" date="2015-09" db="EMBL/GenBank/DDBJ databases">
        <title>Genome sequence, genome mining and natural product profiling of a biocontrol bacterium Streptomyces malaysiensis F913.</title>
        <authorList>
            <person name="Xu Y."/>
            <person name="Wei J."/>
            <person name="Xie J."/>
            <person name="Li T."/>
            <person name="Zhou Z."/>
        </authorList>
    </citation>
    <scope>NUCLEOTIDE SEQUENCE [LARGE SCALE GENOMIC DNA]</scope>
    <source>
        <strain evidence="2 3">F913</strain>
    </source>
</reference>
<dbReference type="PANTHER" id="PTHR43355">
    <property type="entry name" value="FLAVIN REDUCTASE (NADPH)"/>
    <property type="match status" value="1"/>
</dbReference>
<comment type="caution">
    <text evidence="2">The sequence shown here is derived from an EMBL/GenBank/DDBJ whole genome shotgun (WGS) entry which is preliminary data.</text>
</comment>
<protein>
    <recommendedName>
        <fullName evidence="1">NAD(P)-binding domain-containing protein</fullName>
    </recommendedName>
</protein>
<dbReference type="Proteomes" id="UP000236520">
    <property type="component" value="Unassembled WGS sequence"/>
</dbReference>
<sequence length="209" mass="21673">MIGSRILGEALDRGHDVLAVVRDPSRLTTAHPALRLVTGNVLEPSSVLSAADGQDVVVSAVGGGHGDALGHLATAEPGTRALVAGLRALGRGVAGPRLISVGGAGPLRTSDGKLLWDTEGLPGPLLQIMHAHGDALDYLRTVSDVRWTVISPSALVGPGSRTGTYRSALDDLIVGEDGKSRISTEDFAVAVVDEIEHARHLDSRFTVGY</sequence>
<dbReference type="InterPro" id="IPR016040">
    <property type="entry name" value="NAD(P)-bd_dom"/>
</dbReference>
<gene>
    <name evidence="2" type="ORF">SMF913_25218</name>
</gene>
<keyword evidence="3" id="KW-1185">Reference proteome</keyword>
<name>A0A2J7YP02_STRMQ</name>
<organism evidence="2 3">
    <name type="scientific">Streptomyces malaysiensis</name>
    <dbReference type="NCBI Taxonomy" id="92644"/>
    <lineage>
        <taxon>Bacteria</taxon>
        <taxon>Bacillati</taxon>
        <taxon>Actinomycetota</taxon>
        <taxon>Actinomycetes</taxon>
        <taxon>Kitasatosporales</taxon>
        <taxon>Streptomycetaceae</taxon>
        <taxon>Streptomyces</taxon>
        <taxon>Streptomyces violaceusniger group</taxon>
    </lineage>
</organism>
<dbReference type="PANTHER" id="PTHR43355:SF2">
    <property type="entry name" value="FLAVIN REDUCTASE (NADPH)"/>
    <property type="match status" value="1"/>
</dbReference>
<feature type="domain" description="NAD(P)-binding" evidence="1">
    <location>
        <begin position="2"/>
        <end position="195"/>
    </location>
</feature>
<dbReference type="InterPro" id="IPR051606">
    <property type="entry name" value="Polyketide_Oxido-like"/>
</dbReference>
<dbReference type="Pfam" id="PF13460">
    <property type="entry name" value="NAD_binding_10"/>
    <property type="match status" value="1"/>
</dbReference>
<dbReference type="SUPFAM" id="SSF51735">
    <property type="entry name" value="NAD(P)-binding Rossmann-fold domains"/>
    <property type="match status" value="1"/>
</dbReference>